<reference evidence="2" key="1">
    <citation type="submission" date="2022-12" db="EMBL/GenBank/DDBJ databases">
        <authorList>
            <person name="Alioto T."/>
            <person name="Alioto T."/>
            <person name="Gomez Garrido J."/>
        </authorList>
    </citation>
    <scope>NUCLEOTIDE SEQUENCE</scope>
</reference>
<feature type="coiled-coil region" evidence="1">
    <location>
        <begin position="36"/>
        <end position="70"/>
    </location>
</feature>
<sequence>MSSGNKLVKNAFCSIPDEAEVSGRYRRQTVVRSAGGKDLYMQREEVSKQIREAEEEKSRIQDKIETLTKQLDCVCENLAQKNAAQKKLDEVLAEAALTYEKILESSRMLLNVLKAETGNLDKTIMLNRNVTGDIQTLGLQQTQH</sequence>
<proteinExistence type="predicted"/>
<protein>
    <submittedName>
        <fullName evidence="2">Uncharacterized protein</fullName>
    </submittedName>
</protein>
<evidence type="ECO:0000256" key="1">
    <source>
        <dbReference type="SAM" id="Coils"/>
    </source>
</evidence>
<evidence type="ECO:0000313" key="2">
    <source>
        <dbReference type="EMBL" id="CAI5788933.1"/>
    </source>
</evidence>
<keyword evidence="1" id="KW-0175">Coiled coil</keyword>
<dbReference type="PANTHER" id="PTHR28661">
    <property type="entry name" value="SJOEGREN SYNDROME NUCLEAR AUTOANTIGEN 1"/>
    <property type="match status" value="1"/>
</dbReference>
<keyword evidence="3" id="KW-1185">Reference proteome</keyword>
<dbReference type="GO" id="GO:0030424">
    <property type="term" value="C:axon"/>
    <property type="evidence" value="ECO:0007669"/>
    <property type="project" value="TreeGrafter"/>
</dbReference>
<dbReference type="AlphaFoldDB" id="A0AA35PKK7"/>
<dbReference type="GO" id="GO:0005813">
    <property type="term" value="C:centrosome"/>
    <property type="evidence" value="ECO:0007669"/>
    <property type="project" value="TreeGrafter"/>
</dbReference>
<accession>A0AA35PKK7</accession>
<dbReference type="Proteomes" id="UP001178461">
    <property type="component" value="Chromosome 12"/>
</dbReference>
<dbReference type="EMBL" id="OX395137">
    <property type="protein sequence ID" value="CAI5788933.1"/>
    <property type="molecule type" value="Genomic_DNA"/>
</dbReference>
<dbReference type="GO" id="GO:0048675">
    <property type="term" value="P:axon extension"/>
    <property type="evidence" value="ECO:0007669"/>
    <property type="project" value="TreeGrafter"/>
</dbReference>
<dbReference type="GO" id="GO:0036064">
    <property type="term" value="C:ciliary basal body"/>
    <property type="evidence" value="ECO:0007669"/>
    <property type="project" value="TreeGrafter"/>
</dbReference>
<dbReference type="InterPro" id="IPR033362">
    <property type="entry name" value="SSNA1_fam"/>
</dbReference>
<name>A0AA35PKK7_9SAUR</name>
<evidence type="ECO:0000313" key="3">
    <source>
        <dbReference type="Proteomes" id="UP001178461"/>
    </source>
</evidence>
<organism evidence="2 3">
    <name type="scientific">Podarcis lilfordi</name>
    <name type="common">Lilford's wall lizard</name>
    <dbReference type="NCBI Taxonomy" id="74358"/>
    <lineage>
        <taxon>Eukaryota</taxon>
        <taxon>Metazoa</taxon>
        <taxon>Chordata</taxon>
        <taxon>Craniata</taxon>
        <taxon>Vertebrata</taxon>
        <taxon>Euteleostomi</taxon>
        <taxon>Lepidosauria</taxon>
        <taxon>Squamata</taxon>
        <taxon>Bifurcata</taxon>
        <taxon>Unidentata</taxon>
        <taxon>Episquamata</taxon>
        <taxon>Laterata</taxon>
        <taxon>Lacertibaenia</taxon>
        <taxon>Lacertidae</taxon>
        <taxon>Podarcis</taxon>
    </lineage>
</organism>
<gene>
    <name evidence="2" type="ORF">PODLI_1B026664</name>
</gene>
<dbReference type="PANTHER" id="PTHR28661:SF1">
    <property type="entry name" value="MICROTUBULE NUCLEATION FACTOR SSNA1"/>
    <property type="match status" value="1"/>
</dbReference>